<reference evidence="4" key="1">
    <citation type="submission" date="2021-12" db="EMBL/GenBank/DDBJ databases">
        <authorList>
            <person name="King R."/>
        </authorList>
    </citation>
    <scope>NUCLEOTIDE SEQUENCE</scope>
</reference>
<dbReference type="Pfam" id="PF00135">
    <property type="entry name" value="COesterase"/>
    <property type="match status" value="1"/>
</dbReference>
<evidence type="ECO:0000256" key="2">
    <source>
        <dbReference type="SAM" id="SignalP"/>
    </source>
</evidence>
<dbReference type="PANTHER" id="PTHR11559">
    <property type="entry name" value="CARBOXYLESTERASE"/>
    <property type="match status" value="1"/>
</dbReference>
<evidence type="ECO:0000259" key="3">
    <source>
        <dbReference type="Pfam" id="PF00135"/>
    </source>
</evidence>
<evidence type="ECO:0000313" key="4">
    <source>
        <dbReference type="EMBL" id="CAH0403213.1"/>
    </source>
</evidence>
<dbReference type="SUPFAM" id="SSF53474">
    <property type="entry name" value="alpha/beta-Hydrolases"/>
    <property type="match status" value="1"/>
</dbReference>
<proteinExistence type="predicted"/>
<evidence type="ECO:0000313" key="5">
    <source>
        <dbReference type="Proteomes" id="UP001153292"/>
    </source>
</evidence>
<keyword evidence="2" id="KW-0732">Signal</keyword>
<sequence>MLALYLLLVTVNELLCQTTIVRTNNGWIVGQDRGDYETFFGIPYALVDEENPFGLDFGHPKEHFSQLRAQILEYACDSERERRPSYSTLLKSMKIRLTKSMRTVKQGTERSTLDRLSSMLSSASSYNWVVLSTKIIHYRLFTSAFEVVLAALRESPASRFPRRPRSTERIPATESLSVPRLTRSLPHPGFATLFYANNPSVKCPQLFPKENDIVEIQCLRLNIYVPKTTNKNIPVLVYIHGGGFIIGSAGKYDAKHLVQHDIIVVTINYRLGPYGFFCLNTDSVPGNQGLKDQVSALRWIKRNIAAFGGDPDKVTIGGESSVELHLYSENEKLFDKAIIQSGGADAEALFEEPNNNAAYTLAKTFDPEVKEQDALKLLSKQHPTEVMEVYRLSRMVLGTCEEREQPNKRVEHFFTANSKALHRPLKVSGTQIMIGYNSKETFAGYVKLPNKGYESDIFLEKIKNNFRLDEKTMKEAVQSVKSFYLGNKNISKDVMLELIDFTSDFMVNYPVERAVSRFLEQGALVYKYLFSYTGNSLYNNIEGAGVSHLEQLQYLFDLEAEKELKGEDNILMRDRMTALWANFVKYGAMQQINNVFQIIETKFMVEASDNLIQSYSEFVKKQVSQEINRYRRHLKVTDITGVLIQLWRPGPLTGLVRHCIYYLELLPASVVRKEGLCSTSGDIRRPNAYPQKPDTQRIKSPDCTMATDFTKHQALSRYQLTDGVEGKCVREENRFLEHVLGKLLPGGRTIDSELFCEQLMRLKQEVEKKRPESTEGSAIFDILQAMGIMGPL</sequence>
<keyword evidence="1" id="KW-0325">Glycoprotein</keyword>
<feature type="domain" description="Carboxylesterase type B" evidence="3">
    <location>
        <begin position="184"/>
        <end position="591"/>
    </location>
</feature>
<dbReference type="InterPro" id="IPR029058">
    <property type="entry name" value="AB_hydrolase_fold"/>
</dbReference>
<dbReference type="EMBL" id="OU963915">
    <property type="protein sequence ID" value="CAH0403213.1"/>
    <property type="molecule type" value="Genomic_DNA"/>
</dbReference>
<gene>
    <name evidence="4" type="ORF">CHILSU_LOCUS6479</name>
</gene>
<dbReference type="Gene3D" id="3.40.50.1820">
    <property type="entry name" value="alpha/beta hydrolase"/>
    <property type="match status" value="1"/>
</dbReference>
<dbReference type="InterPro" id="IPR050309">
    <property type="entry name" value="Type-B_Carboxylest/Lipase"/>
</dbReference>
<name>A0ABN8B2F8_CHISP</name>
<keyword evidence="5" id="KW-1185">Reference proteome</keyword>
<dbReference type="Proteomes" id="UP001153292">
    <property type="component" value="Chromosome 22"/>
</dbReference>
<evidence type="ECO:0000256" key="1">
    <source>
        <dbReference type="ARBA" id="ARBA00023180"/>
    </source>
</evidence>
<protein>
    <recommendedName>
        <fullName evidence="3">Carboxylesterase type B domain-containing protein</fullName>
    </recommendedName>
</protein>
<feature type="chain" id="PRO_5046650486" description="Carboxylesterase type B domain-containing protein" evidence="2">
    <location>
        <begin position="17"/>
        <end position="792"/>
    </location>
</feature>
<organism evidence="4 5">
    <name type="scientific">Chilo suppressalis</name>
    <name type="common">Asiatic rice borer moth</name>
    <dbReference type="NCBI Taxonomy" id="168631"/>
    <lineage>
        <taxon>Eukaryota</taxon>
        <taxon>Metazoa</taxon>
        <taxon>Ecdysozoa</taxon>
        <taxon>Arthropoda</taxon>
        <taxon>Hexapoda</taxon>
        <taxon>Insecta</taxon>
        <taxon>Pterygota</taxon>
        <taxon>Neoptera</taxon>
        <taxon>Endopterygota</taxon>
        <taxon>Lepidoptera</taxon>
        <taxon>Glossata</taxon>
        <taxon>Ditrysia</taxon>
        <taxon>Pyraloidea</taxon>
        <taxon>Crambidae</taxon>
        <taxon>Crambinae</taxon>
        <taxon>Chilo</taxon>
    </lineage>
</organism>
<accession>A0ABN8B2F8</accession>
<dbReference type="InterPro" id="IPR002018">
    <property type="entry name" value="CarbesteraseB"/>
</dbReference>
<feature type="signal peptide" evidence="2">
    <location>
        <begin position="1"/>
        <end position="16"/>
    </location>
</feature>